<feature type="domain" description="Bacterial sugar transferase" evidence="3">
    <location>
        <begin position="55"/>
        <end position="231"/>
    </location>
</feature>
<evidence type="ECO:0000259" key="3">
    <source>
        <dbReference type="Pfam" id="PF02397"/>
    </source>
</evidence>
<dbReference type="RefSeq" id="WP_081350502.1">
    <property type="nucleotide sequence ID" value="NZ_FOAT01000007.1"/>
</dbReference>
<dbReference type="Pfam" id="PF02397">
    <property type="entry name" value="Bac_transf"/>
    <property type="match status" value="1"/>
</dbReference>
<keyword evidence="4" id="KW-0808">Transferase</keyword>
<dbReference type="Proteomes" id="UP000186015">
    <property type="component" value="Unassembled WGS sequence"/>
</dbReference>
<gene>
    <name evidence="4" type="ORF">SAMN05216469_10763</name>
</gene>
<organism evidence="4 5">
    <name type="scientific">Ruminococcus albus</name>
    <dbReference type="NCBI Taxonomy" id="1264"/>
    <lineage>
        <taxon>Bacteria</taxon>
        <taxon>Bacillati</taxon>
        <taxon>Bacillota</taxon>
        <taxon>Clostridia</taxon>
        <taxon>Eubacteriales</taxon>
        <taxon>Oscillospiraceae</taxon>
        <taxon>Ruminococcus</taxon>
    </lineage>
</organism>
<evidence type="ECO:0000256" key="2">
    <source>
        <dbReference type="SAM" id="Phobius"/>
    </source>
</evidence>
<reference evidence="4 5" key="1">
    <citation type="submission" date="2016-10" db="EMBL/GenBank/DDBJ databases">
        <authorList>
            <person name="de Groot N.N."/>
        </authorList>
    </citation>
    <scope>NUCLEOTIDE SEQUENCE [LARGE SCALE GENOMIC DNA]</scope>
    <source>
        <strain evidence="4 5">KH2T6</strain>
    </source>
</reference>
<keyword evidence="2" id="KW-0472">Membrane</keyword>
<feature type="transmembrane region" description="Helical" evidence="2">
    <location>
        <begin position="7"/>
        <end position="29"/>
    </location>
</feature>
<accession>A0A1H7KRG5</accession>
<dbReference type="AlphaFoldDB" id="A0A1H7KRG5"/>
<dbReference type="PANTHER" id="PTHR30576">
    <property type="entry name" value="COLANIC BIOSYNTHESIS UDP-GLUCOSE LIPID CARRIER TRANSFERASE"/>
    <property type="match status" value="1"/>
</dbReference>
<sequence length="258" mass="29379">MNKFLKGFFKVAGCISAIAAVTASVAFIAERIEELKNYGKEIKHKPYGFYERFVKRPLDCFLSTGALIVFSPILAVTAVFVKTKLGSPVLFTQERPGKDEKIFKLYKFRTMTDERDENGELLSDDIRLTKFGKALRATSLDELPELINIIKGDMAVIGPRPLLTEYLPYYRDSEHHRHDIRPGLTGWAQVNGRNAIHSWEERFKYDLEYVNNVSIKMDLKVLFTTVLKVIKKSDIQVGSEIKVGRLDVARNEGNDTTI</sequence>
<comment type="similarity">
    <text evidence="1">Belongs to the bacterial sugar transferase family.</text>
</comment>
<keyword evidence="2" id="KW-0812">Transmembrane</keyword>
<evidence type="ECO:0000313" key="5">
    <source>
        <dbReference type="Proteomes" id="UP000186015"/>
    </source>
</evidence>
<keyword evidence="2" id="KW-1133">Transmembrane helix</keyword>
<feature type="transmembrane region" description="Helical" evidence="2">
    <location>
        <begin position="61"/>
        <end position="81"/>
    </location>
</feature>
<dbReference type="EMBL" id="FOAT01000007">
    <property type="protein sequence ID" value="SEK89120.1"/>
    <property type="molecule type" value="Genomic_DNA"/>
</dbReference>
<dbReference type="InterPro" id="IPR003362">
    <property type="entry name" value="Bact_transf"/>
</dbReference>
<dbReference type="PANTHER" id="PTHR30576:SF8">
    <property type="entry name" value="UNDECAPRENYL-PHOSPHATE GALACTOSE PHOSPHOTRANSFERASE"/>
    <property type="match status" value="1"/>
</dbReference>
<proteinExistence type="inferred from homology"/>
<dbReference type="GO" id="GO:0016780">
    <property type="term" value="F:phosphotransferase activity, for other substituted phosphate groups"/>
    <property type="evidence" value="ECO:0007669"/>
    <property type="project" value="TreeGrafter"/>
</dbReference>
<dbReference type="OrthoDB" id="9808602at2"/>
<evidence type="ECO:0000313" key="4">
    <source>
        <dbReference type="EMBL" id="SEK89120.1"/>
    </source>
</evidence>
<evidence type="ECO:0000256" key="1">
    <source>
        <dbReference type="ARBA" id="ARBA00006464"/>
    </source>
</evidence>
<protein>
    <submittedName>
        <fullName evidence="4">Sugar transferase involved in LPS biosynthesis (Colanic, teichoic acid)</fullName>
    </submittedName>
</protein>
<name>A0A1H7KRG5_RUMAL</name>